<accession>A0AAD7B216</accession>
<evidence type="ECO:0000256" key="3">
    <source>
        <dbReference type="ARBA" id="ARBA00022989"/>
    </source>
</evidence>
<evidence type="ECO:0000256" key="4">
    <source>
        <dbReference type="ARBA" id="ARBA00023136"/>
    </source>
</evidence>
<feature type="transmembrane region" description="Helical" evidence="5">
    <location>
        <begin position="300"/>
        <end position="319"/>
    </location>
</feature>
<dbReference type="GO" id="GO:0015095">
    <property type="term" value="F:magnesium ion transmembrane transporter activity"/>
    <property type="evidence" value="ECO:0007669"/>
    <property type="project" value="InterPro"/>
</dbReference>
<protein>
    <submittedName>
        <fullName evidence="6">DUF803-domain-containing protein</fullName>
    </submittedName>
</protein>
<organism evidence="6 7">
    <name type="scientific">Roridomyces roridus</name>
    <dbReference type="NCBI Taxonomy" id="1738132"/>
    <lineage>
        <taxon>Eukaryota</taxon>
        <taxon>Fungi</taxon>
        <taxon>Dikarya</taxon>
        <taxon>Basidiomycota</taxon>
        <taxon>Agaricomycotina</taxon>
        <taxon>Agaricomycetes</taxon>
        <taxon>Agaricomycetidae</taxon>
        <taxon>Agaricales</taxon>
        <taxon>Marasmiineae</taxon>
        <taxon>Mycenaceae</taxon>
        <taxon>Roridomyces</taxon>
    </lineage>
</organism>
<evidence type="ECO:0000256" key="1">
    <source>
        <dbReference type="ARBA" id="ARBA00004141"/>
    </source>
</evidence>
<dbReference type="AlphaFoldDB" id="A0AAD7B216"/>
<proteinExistence type="predicted"/>
<keyword evidence="7" id="KW-1185">Reference proteome</keyword>
<name>A0AAD7B216_9AGAR</name>
<feature type="transmembrane region" description="Helical" evidence="5">
    <location>
        <begin position="187"/>
        <end position="209"/>
    </location>
</feature>
<comment type="caution">
    <text evidence="6">The sequence shown here is derived from an EMBL/GenBank/DDBJ whole genome shotgun (WGS) entry which is preliminary data.</text>
</comment>
<gene>
    <name evidence="6" type="ORF">FB45DRAFT_393279</name>
</gene>
<feature type="transmembrane region" description="Helical" evidence="5">
    <location>
        <begin position="118"/>
        <end position="139"/>
    </location>
</feature>
<keyword evidence="4 5" id="KW-0472">Membrane</keyword>
<feature type="transmembrane region" description="Helical" evidence="5">
    <location>
        <begin position="221"/>
        <end position="241"/>
    </location>
</feature>
<keyword evidence="2 5" id="KW-0812">Transmembrane</keyword>
<feature type="transmembrane region" description="Helical" evidence="5">
    <location>
        <begin position="159"/>
        <end position="180"/>
    </location>
</feature>
<dbReference type="PANTHER" id="PTHR12570">
    <property type="match status" value="1"/>
</dbReference>
<dbReference type="InterPro" id="IPR008521">
    <property type="entry name" value="Mg_trans_NIPA"/>
</dbReference>
<sequence length="387" mass="42108">MVENRYIGLVLALISSLAVGTSTVVQKMGLNAASGSGKSTEDMSYLKSPVWWLGFLALIVGEAFNFAAYTVAPPVMVTPLGAFSVIVGCVAALSRIMQLTRYTRAILASVLLKERLGHLGRVGCALCLLGTLTIVLHAPEDQDLQTATQFLELAIRPRFLLYCFIVSVFSIIMATVIAPVHGRQTPLVYISIASLVGSVSVMFLKGFGVAIKLTFSGHNQFVYPSTYFFGAVSIGCMMVQLHYSNCALDIFSVNLCVELSDSTQADLESRVNPVYYVGFCTATIVASLVLFQGFNTADATTTVSLLCGFIVTFLGVHVLNISMLEESGAAGVALDHSRNSLDRWRRSRRPLFGGLRVEEEEERHLEGLWEDGSEDERANIRITPRPV</sequence>
<evidence type="ECO:0000313" key="6">
    <source>
        <dbReference type="EMBL" id="KAJ7607658.1"/>
    </source>
</evidence>
<dbReference type="GO" id="GO:0016020">
    <property type="term" value="C:membrane"/>
    <property type="evidence" value="ECO:0007669"/>
    <property type="project" value="UniProtKB-SubCell"/>
</dbReference>
<feature type="transmembrane region" description="Helical" evidence="5">
    <location>
        <begin position="6"/>
        <end position="29"/>
    </location>
</feature>
<feature type="transmembrane region" description="Helical" evidence="5">
    <location>
        <begin position="50"/>
        <end position="71"/>
    </location>
</feature>
<feature type="transmembrane region" description="Helical" evidence="5">
    <location>
        <begin position="274"/>
        <end position="294"/>
    </location>
</feature>
<feature type="transmembrane region" description="Helical" evidence="5">
    <location>
        <begin position="77"/>
        <end position="97"/>
    </location>
</feature>
<dbReference type="Proteomes" id="UP001221142">
    <property type="component" value="Unassembled WGS sequence"/>
</dbReference>
<reference evidence="6" key="1">
    <citation type="submission" date="2023-03" db="EMBL/GenBank/DDBJ databases">
        <title>Massive genome expansion in bonnet fungi (Mycena s.s.) driven by repeated elements and novel gene families across ecological guilds.</title>
        <authorList>
            <consortium name="Lawrence Berkeley National Laboratory"/>
            <person name="Harder C.B."/>
            <person name="Miyauchi S."/>
            <person name="Viragh M."/>
            <person name="Kuo A."/>
            <person name="Thoen E."/>
            <person name="Andreopoulos B."/>
            <person name="Lu D."/>
            <person name="Skrede I."/>
            <person name="Drula E."/>
            <person name="Henrissat B."/>
            <person name="Morin E."/>
            <person name="Kohler A."/>
            <person name="Barry K."/>
            <person name="LaButti K."/>
            <person name="Morin E."/>
            <person name="Salamov A."/>
            <person name="Lipzen A."/>
            <person name="Mereny Z."/>
            <person name="Hegedus B."/>
            <person name="Baldrian P."/>
            <person name="Stursova M."/>
            <person name="Weitz H."/>
            <person name="Taylor A."/>
            <person name="Grigoriev I.V."/>
            <person name="Nagy L.G."/>
            <person name="Martin F."/>
            <person name="Kauserud H."/>
        </authorList>
    </citation>
    <scope>NUCLEOTIDE SEQUENCE</scope>
    <source>
        <strain evidence="6">9284</strain>
    </source>
</reference>
<comment type="subcellular location">
    <subcellularLocation>
        <location evidence="1">Membrane</location>
        <topology evidence="1">Multi-pass membrane protein</topology>
    </subcellularLocation>
</comment>
<dbReference type="EMBL" id="JARKIF010000048">
    <property type="protein sequence ID" value="KAJ7607658.1"/>
    <property type="molecule type" value="Genomic_DNA"/>
</dbReference>
<evidence type="ECO:0000313" key="7">
    <source>
        <dbReference type="Proteomes" id="UP001221142"/>
    </source>
</evidence>
<evidence type="ECO:0000256" key="2">
    <source>
        <dbReference type="ARBA" id="ARBA00022692"/>
    </source>
</evidence>
<keyword evidence="3 5" id="KW-1133">Transmembrane helix</keyword>
<dbReference type="PANTHER" id="PTHR12570:SF85">
    <property type="entry name" value="DUF803 DOMAIN MEMBRANE PROTEIN (AFU_ORTHOLOGUE AFUA_1G15880)"/>
    <property type="match status" value="1"/>
</dbReference>
<evidence type="ECO:0000256" key="5">
    <source>
        <dbReference type="SAM" id="Phobius"/>
    </source>
</evidence>
<dbReference type="Pfam" id="PF05653">
    <property type="entry name" value="Mg_trans_NIPA"/>
    <property type="match status" value="1"/>
</dbReference>